<dbReference type="VEuPathDB" id="VectorBase:GAUT049283"/>
<protein>
    <submittedName>
        <fullName evidence="1">Uncharacterized protein</fullName>
    </submittedName>
</protein>
<evidence type="ECO:0000313" key="2">
    <source>
        <dbReference type="Proteomes" id="UP000078200"/>
    </source>
</evidence>
<dbReference type="EnsemblMetazoa" id="GAUT049283-RA">
    <property type="protein sequence ID" value="GAUT049283-PA"/>
    <property type="gene ID" value="GAUT049283"/>
</dbReference>
<evidence type="ECO:0000313" key="1">
    <source>
        <dbReference type="EnsemblMetazoa" id="GAUT049283-PA"/>
    </source>
</evidence>
<dbReference type="Proteomes" id="UP000078200">
    <property type="component" value="Unassembled WGS sequence"/>
</dbReference>
<dbReference type="AlphaFoldDB" id="A0A1A9VVT2"/>
<reference evidence="1" key="1">
    <citation type="submission" date="2020-05" db="UniProtKB">
        <authorList>
            <consortium name="EnsemblMetazoa"/>
        </authorList>
    </citation>
    <scope>IDENTIFICATION</scope>
    <source>
        <strain evidence="1">TTRI</strain>
    </source>
</reference>
<keyword evidence="2" id="KW-1185">Reference proteome</keyword>
<accession>A0A1A9VVT2</accession>
<organism evidence="1 2">
    <name type="scientific">Glossina austeni</name>
    <name type="common">Savannah tsetse fly</name>
    <dbReference type="NCBI Taxonomy" id="7395"/>
    <lineage>
        <taxon>Eukaryota</taxon>
        <taxon>Metazoa</taxon>
        <taxon>Ecdysozoa</taxon>
        <taxon>Arthropoda</taxon>
        <taxon>Hexapoda</taxon>
        <taxon>Insecta</taxon>
        <taxon>Pterygota</taxon>
        <taxon>Neoptera</taxon>
        <taxon>Endopterygota</taxon>
        <taxon>Diptera</taxon>
        <taxon>Brachycera</taxon>
        <taxon>Muscomorpha</taxon>
        <taxon>Hippoboscoidea</taxon>
        <taxon>Glossinidae</taxon>
        <taxon>Glossina</taxon>
    </lineage>
</organism>
<proteinExistence type="predicted"/>
<name>A0A1A9VVT2_GLOAU</name>
<sequence length="132" mass="14380">MMMMDTTVDAGTNNNSNSAVTTVTTGIAPMDTTPPHETAAATTATRTTTTTIAAAITVVSMESNNNNIEISEYKESLSDLHWLQAEDRIRLGFFLGMLREDGNKHHELPLNIYHKKASKSGRDYSSCLMPTG</sequence>